<sequence length="53" mass="6089">MIQNFASHIALELVSELWVLRFLTQHADYLVSKWTSGIDSLRHKADSGAKYKL</sequence>
<reference evidence="1" key="1">
    <citation type="journal article" date="2020" name="Stud. Mycol.">
        <title>101 Dothideomycetes genomes: a test case for predicting lifestyles and emergence of pathogens.</title>
        <authorList>
            <person name="Haridas S."/>
            <person name="Albert R."/>
            <person name="Binder M."/>
            <person name="Bloem J."/>
            <person name="Labutti K."/>
            <person name="Salamov A."/>
            <person name="Andreopoulos B."/>
            <person name="Baker S."/>
            <person name="Barry K."/>
            <person name="Bills G."/>
            <person name="Bluhm B."/>
            <person name="Cannon C."/>
            <person name="Castanera R."/>
            <person name="Culley D."/>
            <person name="Daum C."/>
            <person name="Ezra D."/>
            <person name="Gonzalez J."/>
            <person name="Henrissat B."/>
            <person name="Kuo A."/>
            <person name="Liang C."/>
            <person name="Lipzen A."/>
            <person name="Lutzoni F."/>
            <person name="Magnuson J."/>
            <person name="Mondo S."/>
            <person name="Nolan M."/>
            <person name="Ohm R."/>
            <person name="Pangilinan J."/>
            <person name="Park H.-J."/>
            <person name="Ramirez L."/>
            <person name="Alfaro M."/>
            <person name="Sun H."/>
            <person name="Tritt A."/>
            <person name="Yoshinaga Y."/>
            <person name="Zwiers L.-H."/>
            <person name="Turgeon B."/>
            <person name="Goodwin S."/>
            <person name="Spatafora J."/>
            <person name="Crous P."/>
            <person name="Grigoriev I."/>
        </authorList>
    </citation>
    <scope>NUCLEOTIDE SEQUENCE</scope>
    <source>
        <strain evidence="1">CBS 113818</strain>
    </source>
</reference>
<dbReference type="EMBL" id="MU006218">
    <property type="protein sequence ID" value="KAF2831089.1"/>
    <property type="molecule type" value="Genomic_DNA"/>
</dbReference>
<dbReference type="OrthoDB" id="3942738at2759"/>
<organism evidence="1 2">
    <name type="scientific">Ophiobolus disseminans</name>
    <dbReference type="NCBI Taxonomy" id="1469910"/>
    <lineage>
        <taxon>Eukaryota</taxon>
        <taxon>Fungi</taxon>
        <taxon>Dikarya</taxon>
        <taxon>Ascomycota</taxon>
        <taxon>Pezizomycotina</taxon>
        <taxon>Dothideomycetes</taxon>
        <taxon>Pleosporomycetidae</taxon>
        <taxon>Pleosporales</taxon>
        <taxon>Pleosporineae</taxon>
        <taxon>Phaeosphaeriaceae</taxon>
        <taxon>Ophiobolus</taxon>
    </lineage>
</organism>
<proteinExistence type="predicted"/>
<evidence type="ECO:0008006" key="3">
    <source>
        <dbReference type="Google" id="ProtNLM"/>
    </source>
</evidence>
<gene>
    <name evidence="1" type="ORF">CC86DRAFT_341691</name>
</gene>
<evidence type="ECO:0000313" key="2">
    <source>
        <dbReference type="Proteomes" id="UP000799424"/>
    </source>
</evidence>
<keyword evidence="2" id="KW-1185">Reference proteome</keyword>
<dbReference type="AlphaFoldDB" id="A0A6A7AEG9"/>
<evidence type="ECO:0000313" key="1">
    <source>
        <dbReference type="EMBL" id="KAF2831089.1"/>
    </source>
</evidence>
<accession>A0A6A7AEG9</accession>
<dbReference type="Proteomes" id="UP000799424">
    <property type="component" value="Unassembled WGS sequence"/>
</dbReference>
<protein>
    <recommendedName>
        <fullName evidence="3">HTH CENPB-type domain-containing protein</fullName>
    </recommendedName>
</protein>
<name>A0A6A7AEG9_9PLEO</name>